<comment type="function">
    <text evidence="8">Catalyzes the phospholipid dependent N-acylation of the N-terminal cysteine of apolipoprotein, the last step in lipoprotein maturation.</text>
</comment>
<keyword evidence="2 8" id="KW-1003">Cell membrane</keyword>
<keyword evidence="11" id="KW-1185">Reference proteome</keyword>
<keyword evidence="4 8" id="KW-0812">Transmembrane</keyword>
<dbReference type="EC" id="2.3.1.269" evidence="8"/>
<dbReference type="EMBL" id="BSTX01000002">
    <property type="protein sequence ID" value="GLZ78871.1"/>
    <property type="molecule type" value="Genomic_DNA"/>
</dbReference>
<proteinExistence type="inferred from homology"/>
<sequence>MRLPVAYGLALVSGLGLWLSFPPIGLWWLAPLCVAGLGAAVHRQRHWAGFGLGTVAGWALFVPLLDWTGTQVGAWPWLLLATLQAVFVGMLGAFTAGGGRVFDRWHWTWPVGTAALWVGMEAVRDRFPFGGFPWGRLAFAQADSPLLAFAWLGGAPLVTFVTALSGGLLLCAVWRWRHIGWGKVTAFAAAAVLLVLAGLVVPTSTPGGREAVVAIVQGNVPRLGLDFNAQRLQVLNNHAEATIELAGRVARGSEPQPDLVIWPENSSDIDPVRNLDAKAIIDNAAAVIKAPILVGALVKGPDGRSRNSGLVVYAGQEPRVGYVKRNLVPFVEQVPFRDLVEKITDKVKIAGNFAPGTEPGVVDIGGVKVGDVICYEIAFDDVVRETVDTGAELIAVQTNNATFNNAEAQQQLAMVRLRAVEHGRSALMASTVGVSAYVDADGTVHEATEFNTRAAMSRAVRLGDGVTPAHLLGMLPELLIAAGAVAIVVAAVVLRRRRVGTSA</sequence>
<evidence type="ECO:0000256" key="8">
    <source>
        <dbReference type="HAMAP-Rule" id="MF_01148"/>
    </source>
</evidence>
<dbReference type="GO" id="GO:0042158">
    <property type="term" value="P:lipoprotein biosynthetic process"/>
    <property type="evidence" value="ECO:0007669"/>
    <property type="project" value="UniProtKB-UniRule"/>
</dbReference>
<dbReference type="InterPro" id="IPR036526">
    <property type="entry name" value="C-N_Hydrolase_sf"/>
</dbReference>
<feature type="transmembrane region" description="Helical" evidence="8">
    <location>
        <begin position="47"/>
        <end position="65"/>
    </location>
</feature>
<evidence type="ECO:0000256" key="4">
    <source>
        <dbReference type="ARBA" id="ARBA00022692"/>
    </source>
</evidence>
<dbReference type="InterPro" id="IPR004563">
    <property type="entry name" value="Apolipo_AcylTrfase"/>
</dbReference>
<dbReference type="GO" id="GO:0005886">
    <property type="term" value="C:plasma membrane"/>
    <property type="evidence" value="ECO:0007669"/>
    <property type="project" value="UniProtKB-SubCell"/>
</dbReference>
<dbReference type="InterPro" id="IPR045378">
    <property type="entry name" value="LNT_N"/>
</dbReference>
<dbReference type="GO" id="GO:0016410">
    <property type="term" value="F:N-acyltransferase activity"/>
    <property type="evidence" value="ECO:0007669"/>
    <property type="project" value="UniProtKB-UniRule"/>
</dbReference>
<comment type="pathway">
    <text evidence="8">Protein modification; lipoprotein biosynthesis (N-acyl transfer).</text>
</comment>
<dbReference type="PANTHER" id="PTHR38686">
    <property type="entry name" value="APOLIPOPROTEIN N-ACYLTRANSFERASE"/>
    <property type="match status" value="1"/>
</dbReference>
<dbReference type="Pfam" id="PF20154">
    <property type="entry name" value="LNT_N"/>
    <property type="match status" value="1"/>
</dbReference>
<dbReference type="Pfam" id="PF00795">
    <property type="entry name" value="CN_hydrolase"/>
    <property type="match status" value="1"/>
</dbReference>
<accession>A0A9W6SN01</accession>
<dbReference type="SUPFAM" id="SSF56317">
    <property type="entry name" value="Carbon-nitrogen hydrolase"/>
    <property type="match status" value="1"/>
</dbReference>
<evidence type="ECO:0000256" key="3">
    <source>
        <dbReference type="ARBA" id="ARBA00022679"/>
    </source>
</evidence>
<keyword evidence="5 8" id="KW-1133">Transmembrane helix</keyword>
<name>A0A9W6SN01_9ACTN</name>
<gene>
    <name evidence="8 10" type="primary">lnt</name>
    <name evidence="10" type="ORF">Afil01_36780</name>
</gene>
<protein>
    <recommendedName>
        <fullName evidence="8">Apolipoprotein N-acyltransferase</fullName>
        <shortName evidence="8">ALP N-acyltransferase</shortName>
        <ecNumber evidence="8">2.3.1.269</ecNumber>
    </recommendedName>
</protein>
<dbReference type="PANTHER" id="PTHR38686:SF1">
    <property type="entry name" value="APOLIPOPROTEIN N-ACYLTRANSFERASE"/>
    <property type="match status" value="1"/>
</dbReference>
<keyword evidence="7 8" id="KW-0012">Acyltransferase</keyword>
<evidence type="ECO:0000259" key="9">
    <source>
        <dbReference type="PROSITE" id="PS50263"/>
    </source>
</evidence>
<dbReference type="HAMAP" id="MF_01148">
    <property type="entry name" value="Lnt"/>
    <property type="match status" value="1"/>
</dbReference>
<dbReference type="CDD" id="cd07571">
    <property type="entry name" value="ALP_N-acyl_transferase"/>
    <property type="match status" value="1"/>
</dbReference>
<feature type="transmembrane region" description="Helical" evidence="8">
    <location>
        <begin position="147"/>
        <end position="172"/>
    </location>
</feature>
<evidence type="ECO:0000256" key="1">
    <source>
        <dbReference type="ARBA" id="ARBA00004651"/>
    </source>
</evidence>
<dbReference type="Proteomes" id="UP001165079">
    <property type="component" value="Unassembled WGS sequence"/>
</dbReference>
<feature type="transmembrane region" description="Helical" evidence="8">
    <location>
        <begin position="77"/>
        <end position="95"/>
    </location>
</feature>
<dbReference type="AlphaFoldDB" id="A0A9W6SN01"/>
<dbReference type="Gene3D" id="3.60.110.10">
    <property type="entry name" value="Carbon-nitrogen hydrolase"/>
    <property type="match status" value="1"/>
</dbReference>
<feature type="domain" description="CN hydrolase" evidence="9">
    <location>
        <begin position="211"/>
        <end position="462"/>
    </location>
</feature>
<evidence type="ECO:0000256" key="2">
    <source>
        <dbReference type="ARBA" id="ARBA00022475"/>
    </source>
</evidence>
<comment type="similarity">
    <text evidence="8">Belongs to the CN hydrolase family. Apolipoprotein N-acyltransferase subfamily.</text>
</comment>
<evidence type="ECO:0000256" key="5">
    <source>
        <dbReference type="ARBA" id="ARBA00022989"/>
    </source>
</evidence>
<keyword evidence="6 8" id="KW-0472">Membrane</keyword>
<feature type="transmembrane region" description="Helical" evidence="8">
    <location>
        <begin position="471"/>
        <end position="494"/>
    </location>
</feature>
<dbReference type="PROSITE" id="PS50263">
    <property type="entry name" value="CN_HYDROLASE"/>
    <property type="match status" value="1"/>
</dbReference>
<dbReference type="RefSeq" id="WP_285664007.1">
    <property type="nucleotide sequence ID" value="NZ_BSTX01000002.1"/>
</dbReference>
<organism evidence="10 11">
    <name type="scientific">Actinorhabdospora filicis</name>
    <dbReference type="NCBI Taxonomy" id="1785913"/>
    <lineage>
        <taxon>Bacteria</taxon>
        <taxon>Bacillati</taxon>
        <taxon>Actinomycetota</taxon>
        <taxon>Actinomycetes</taxon>
        <taxon>Micromonosporales</taxon>
        <taxon>Micromonosporaceae</taxon>
        <taxon>Actinorhabdospora</taxon>
    </lineage>
</organism>
<comment type="caution">
    <text evidence="10">The sequence shown here is derived from an EMBL/GenBank/DDBJ whole genome shotgun (WGS) entry which is preliminary data.</text>
</comment>
<keyword evidence="3 8" id="KW-0808">Transferase</keyword>
<feature type="transmembrane region" description="Helical" evidence="8">
    <location>
        <begin position="184"/>
        <end position="201"/>
    </location>
</feature>
<dbReference type="InterPro" id="IPR003010">
    <property type="entry name" value="C-N_Hydrolase"/>
</dbReference>
<dbReference type="NCBIfam" id="TIGR00546">
    <property type="entry name" value="lnt"/>
    <property type="match status" value="1"/>
</dbReference>
<comment type="catalytic activity">
    <reaction evidence="8">
        <text>N-terminal S-1,2-diacyl-sn-glyceryl-L-cysteinyl-[lipoprotein] + a glycerophospholipid = N-acyl-S-1,2-diacyl-sn-glyceryl-L-cysteinyl-[lipoprotein] + a 2-acyl-sn-glycero-3-phospholipid + H(+)</text>
        <dbReference type="Rhea" id="RHEA:48228"/>
        <dbReference type="Rhea" id="RHEA-COMP:14681"/>
        <dbReference type="Rhea" id="RHEA-COMP:14684"/>
        <dbReference type="ChEBI" id="CHEBI:15378"/>
        <dbReference type="ChEBI" id="CHEBI:136912"/>
        <dbReference type="ChEBI" id="CHEBI:140656"/>
        <dbReference type="ChEBI" id="CHEBI:140657"/>
        <dbReference type="ChEBI" id="CHEBI:140660"/>
        <dbReference type="EC" id="2.3.1.269"/>
    </reaction>
</comment>
<evidence type="ECO:0000256" key="7">
    <source>
        <dbReference type="ARBA" id="ARBA00023315"/>
    </source>
</evidence>
<evidence type="ECO:0000313" key="10">
    <source>
        <dbReference type="EMBL" id="GLZ78871.1"/>
    </source>
</evidence>
<reference evidence="10" key="1">
    <citation type="submission" date="2023-03" db="EMBL/GenBank/DDBJ databases">
        <title>Actinorhabdospora filicis NBRC 111898.</title>
        <authorList>
            <person name="Ichikawa N."/>
            <person name="Sato H."/>
            <person name="Tonouchi N."/>
        </authorList>
    </citation>
    <scope>NUCLEOTIDE SEQUENCE</scope>
    <source>
        <strain evidence="10">NBRC 111898</strain>
    </source>
</reference>
<evidence type="ECO:0000256" key="6">
    <source>
        <dbReference type="ARBA" id="ARBA00023136"/>
    </source>
</evidence>
<comment type="caution">
    <text evidence="8">Lacks conserved residue(s) required for the propagation of feature annotation.</text>
</comment>
<comment type="subcellular location">
    <subcellularLocation>
        <location evidence="1 8">Cell membrane</location>
        <topology evidence="1 8">Multi-pass membrane protein</topology>
    </subcellularLocation>
</comment>
<evidence type="ECO:0000313" key="11">
    <source>
        <dbReference type="Proteomes" id="UP001165079"/>
    </source>
</evidence>